<keyword evidence="5" id="KW-1185">Reference proteome</keyword>
<feature type="region of interest" description="Disordered" evidence="1">
    <location>
        <begin position="64"/>
        <end position="102"/>
    </location>
</feature>
<dbReference type="SMART" id="SM00198">
    <property type="entry name" value="SCP"/>
    <property type="match status" value="1"/>
</dbReference>
<proteinExistence type="predicted"/>
<feature type="compositionally biased region" description="Gly residues" evidence="1">
    <location>
        <begin position="80"/>
        <end position="89"/>
    </location>
</feature>
<accession>A0A0B1T842</accession>
<dbReference type="InterPro" id="IPR014044">
    <property type="entry name" value="CAP_dom"/>
</dbReference>
<dbReference type="EMBL" id="KN551424">
    <property type="protein sequence ID" value="KHJ92316.1"/>
    <property type="molecule type" value="Genomic_DNA"/>
</dbReference>
<gene>
    <name evidence="4" type="ORF">OESDEN_07798</name>
</gene>
<organism evidence="4 5">
    <name type="scientific">Oesophagostomum dentatum</name>
    <name type="common">Nodular worm</name>
    <dbReference type="NCBI Taxonomy" id="61180"/>
    <lineage>
        <taxon>Eukaryota</taxon>
        <taxon>Metazoa</taxon>
        <taxon>Ecdysozoa</taxon>
        <taxon>Nematoda</taxon>
        <taxon>Chromadorea</taxon>
        <taxon>Rhabditida</taxon>
        <taxon>Rhabditina</taxon>
        <taxon>Rhabditomorpha</taxon>
        <taxon>Strongyloidea</taxon>
        <taxon>Strongylidae</taxon>
        <taxon>Oesophagostomum</taxon>
    </lineage>
</organism>
<feature type="signal peptide" evidence="2">
    <location>
        <begin position="1"/>
        <end position="21"/>
    </location>
</feature>
<dbReference type="SUPFAM" id="SSF55797">
    <property type="entry name" value="PR-1-like"/>
    <property type="match status" value="1"/>
</dbReference>
<sequence>MAVFNSVVLLFAIIWIPYSLQQSTVAPGASSVSPAAALDRTSASTTAPGCTGPNCASTTAPGCTGPNCPSTSPPGASTGSPGGSTGRPGGSTIAPWPKPNCDNRRLTNTQRSLLLNLHNNYRSSLAKGQTEVNHNWGIAPPAALMYRMLYDCNAESYAQQAVSTCRKTRLPLDTIGNHRQNIHVLNTVQTTPEGAMQNALATWWGQLASYGIRSSMMFYPSEFNRGASNVLSWSKMAWWDNLRVGCATQNCGTYYVTSCMYNPGGNRLNTYVYPVGAVCSQCNSVDCIRSGLCRW</sequence>
<name>A0A0B1T842_OESDE</name>
<dbReference type="OrthoDB" id="5817383at2759"/>
<evidence type="ECO:0000313" key="5">
    <source>
        <dbReference type="Proteomes" id="UP000053660"/>
    </source>
</evidence>
<protein>
    <submittedName>
        <fullName evidence="4">SCP-like protein</fullName>
    </submittedName>
</protein>
<evidence type="ECO:0000256" key="2">
    <source>
        <dbReference type="SAM" id="SignalP"/>
    </source>
</evidence>
<evidence type="ECO:0000313" key="4">
    <source>
        <dbReference type="EMBL" id="KHJ92316.1"/>
    </source>
</evidence>
<dbReference type="Gene3D" id="3.40.33.10">
    <property type="entry name" value="CAP"/>
    <property type="match status" value="1"/>
</dbReference>
<keyword evidence="2" id="KW-0732">Signal</keyword>
<dbReference type="CDD" id="cd05380">
    <property type="entry name" value="CAP_euk"/>
    <property type="match status" value="1"/>
</dbReference>
<evidence type="ECO:0000259" key="3">
    <source>
        <dbReference type="SMART" id="SM00198"/>
    </source>
</evidence>
<feature type="chain" id="PRO_5002061505" evidence="2">
    <location>
        <begin position="22"/>
        <end position="295"/>
    </location>
</feature>
<feature type="compositionally biased region" description="Low complexity" evidence="1">
    <location>
        <begin position="69"/>
        <end position="79"/>
    </location>
</feature>
<feature type="domain" description="SCP" evidence="3">
    <location>
        <begin position="109"/>
        <end position="269"/>
    </location>
</feature>
<reference evidence="4 5" key="1">
    <citation type="submission" date="2014-03" db="EMBL/GenBank/DDBJ databases">
        <title>Draft genome of the hookworm Oesophagostomum dentatum.</title>
        <authorList>
            <person name="Mitreva M."/>
        </authorList>
    </citation>
    <scope>NUCLEOTIDE SEQUENCE [LARGE SCALE GENOMIC DNA]</scope>
    <source>
        <strain evidence="4 5">OD-Hann</strain>
    </source>
</reference>
<dbReference type="Proteomes" id="UP000053660">
    <property type="component" value="Unassembled WGS sequence"/>
</dbReference>
<dbReference type="Pfam" id="PF00188">
    <property type="entry name" value="CAP"/>
    <property type="match status" value="1"/>
</dbReference>
<dbReference type="AlphaFoldDB" id="A0A0B1T842"/>
<dbReference type="InterPro" id="IPR035940">
    <property type="entry name" value="CAP_sf"/>
</dbReference>
<evidence type="ECO:0000256" key="1">
    <source>
        <dbReference type="SAM" id="MobiDB-lite"/>
    </source>
</evidence>